<evidence type="ECO:0000313" key="1">
    <source>
        <dbReference type="EMBL" id="BAU96069.1"/>
    </source>
</evidence>
<dbReference type="EMBL" id="AP017369">
    <property type="protein sequence ID" value="BAU96069.1"/>
    <property type="molecule type" value="Genomic_DNA"/>
</dbReference>
<dbReference type="AlphaFoldDB" id="A0A160PQ33"/>
<dbReference type="KEGG" id="csur:N24_1807"/>
<name>A0A160PQ33_9CORY</name>
<protein>
    <submittedName>
        <fullName evidence="1">Uncharacterized protein</fullName>
    </submittedName>
</protein>
<proteinExistence type="predicted"/>
<keyword evidence="2" id="KW-1185">Reference proteome</keyword>
<gene>
    <name evidence="1" type="ORF">N24_1807</name>
</gene>
<sequence>MSDTQKTEFDIDWQAECIRLDRENQEFMRAIYEKQQRDKLEQTTEFRIVNESNGTVHRDNITDYNEARTIAQLYDNAVIQTRPAYPWKTLTPSTSTDSGN</sequence>
<dbReference type="RefSeq" id="WP_096456300.1">
    <property type="nucleotide sequence ID" value="NZ_AP017369.1"/>
</dbReference>
<accession>A0A160PQ33</accession>
<organism evidence="1 2">
    <name type="scientific">Corynebacterium suranareeae</name>
    <dbReference type="NCBI Taxonomy" id="2506452"/>
    <lineage>
        <taxon>Bacteria</taxon>
        <taxon>Bacillati</taxon>
        <taxon>Actinomycetota</taxon>
        <taxon>Actinomycetes</taxon>
        <taxon>Mycobacteriales</taxon>
        <taxon>Corynebacteriaceae</taxon>
        <taxon>Corynebacterium</taxon>
    </lineage>
</organism>
<dbReference type="Proteomes" id="UP000218244">
    <property type="component" value="Chromosome"/>
</dbReference>
<reference evidence="1 2" key="1">
    <citation type="submission" date="2016-02" db="EMBL/GenBank/DDBJ databases">
        <title>Corynebacterium glutamicum N24 whole genome sequencing project.</title>
        <authorList>
            <person name="Matsutani M."/>
            <person name="Nangtapong N."/>
            <person name="Yakushi T."/>
            <person name="Matsushita K."/>
        </authorList>
    </citation>
    <scope>NUCLEOTIDE SEQUENCE [LARGE SCALE GENOMIC DNA]</scope>
    <source>
        <strain evidence="1 2">N24</strain>
    </source>
</reference>
<evidence type="ECO:0000313" key="2">
    <source>
        <dbReference type="Proteomes" id="UP000218244"/>
    </source>
</evidence>